<proteinExistence type="predicted"/>
<name>A0ACD3YPZ5_FUSSC</name>
<dbReference type="EMBL" id="CP090031">
    <property type="protein sequence ID" value="UPK91082.1"/>
    <property type="molecule type" value="Genomic_DNA"/>
</dbReference>
<dbReference type="Proteomes" id="UP000830768">
    <property type="component" value="Chromosome 2"/>
</dbReference>
<accession>A0ACD3YPZ5</accession>
<protein>
    <submittedName>
        <fullName evidence="1">Uncharacterized protein</fullName>
    </submittedName>
</protein>
<sequence>MPRPATSNRADTRWTVRLIPFFCAAAIGYATYLTVAHLCVNYLLREKKKTTIAVVLLVLYFVFFTLALATYLRTFLTIQFETGFVPLSPQREALDRERERIKKRGGDLEALPWAPPDMNPDSPGLELFYSKDVFVCERDGRPKWCSECRTWKPDRAHHSSDLDRCVRKMDHLCPWVGGVVGENSFNFFVQFTFYCALVCAVCLAASGYSLHLKMQDGESLDARIVVGIALAGLFCLFTSAMTMTSARFVFTNITNIDLVKKHQVFRLAVRVCYAIRPTDRFQIIDYPLSPVVSSSTTFSRGQLDGVYRSRTPSPGPGVWSRDEQARRRFAILTTEPGENPWDLGYWGNFKSVMGNTVFEWLLPIRHSPCCNHDSMVSDYEYGPLIEVLKRRYGITDCCGSAKEGFEMTSS</sequence>
<gene>
    <name evidence="1" type="ORF">LCI18_002017</name>
</gene>
<evidence type="ECO:0000313" key="2">
    <source>
        <dbReference type="Proteomes" id="UP000830768"/>
    </source>
</evidence>
<organism evidence="1 2">
    <name type="scientific">Fusarium solani subsp. cucurbitae</name>
    <name type="common">Neocosmosporum cucurbitae</name>
    <dbReference type="NCBI Taxonomy" id="2747967"/>
    <lineage>
        <taxon>Eukaryota</taxon>
        <taxon>Fungi</taxon>
        <taxon>Dikarya</taxon>
        <taxon>Ascomycota</taxon>
        <taxon>Pezizomycotina</taxon>
        <taxon>Sordariomycetes</taxon>
        <taxon>Hypocreomycetidae</taxon>
        <taxon>Hypocreales</taxon>
        <taxon>Nectriaceae</taxon>
        <taxon>Fusarium</taxon>
        <taxon>Fusarium solani species complex</taxon>
    </lineage>
</organism>
<reference evidence="1" key="1">
    <citation type="submission" date="2021-11" db="EMBL/GenBank/DDBJ databases">
        <title>Fusarium solani-melongenae Genome sequencing and assembly.</title>
        <authorList>
            <person name="Xie S."/>
            <person name="Huang L."/>
            <person name="Zhang X."/>
        </authorList>
    </citation>
    <scope>NUCLEOTIDE SEQUENCE</scope>
    <source>
        <strain evidence="1">CRI 24-3</strain>
    </source>
</reference>
<evidence type="ECO:0000313" key="1">
    <source>
        <dbReference type="EMBL" id="UPK91082.1"/>
    </source>
</evidence>
<keyword evidence="2" id="KW-1185">Reference proteome</keyword>